<dbReference type="Gene3D" id="2.60.120.560">
    <property type="entry name" value="Exo-inulinase, domain 1"/>
    <property type="match status" value="4"/>
</dbReference>
<dbReference type="InterPro" id="IPR013783">
    <property type="entry name" value="Ig-like_fold"/>
</dbReference>
<dbReference type="InterPro" id="IPR050452">
    <property type="entry name" value="Metacaspase"/>
</dbReference>
<organism evidence="3 4">
    <name type="scientific">Polaribacter pacificus</name>
    <dbReference type="NCBI Taxonomy" id="1775173"/>
    <lineage>
        <taxon>Bacteria</taxon>
        <taxon>Pseudomonadati</taxon>
        <taxon>Bacteroidota</taxon>
        <taxon>Flavobacteriia</taxon>
        <taxon>Flavobacteriales</taxon>
        <taxon>Flavobacteriaceae</taxon>
    </lineage>
</organism>
<reference evidence="3" key="2">
    <citation type="submission" date="2020-09" db="EMBL/GenBank/DDBJ databases">
        <authorList>
            <person name="Sun Q."/>
            <person name="Zhou Y."/>
        </authorList>
    </citation>
    <scope>NUCLEOTIDE SEQUENCE</scope>
    <source>
        <strain evidence="3">CGMCC 1.15763</strain>
    </source>
</reference>
<gene>
    <name evidence="3" type="ORF">GCM10011416_16960</name>
</gene>
<dbReference type="Proteomes" id="UP000633278">
    <property type="component" value="Unassembled WGS sequence"/>
</dbReference>
<proteinExistence type="predicted"/>
<dbReference type="SUPFAM" id="SSF52129">
    <property type="entry name" value="Caspase-like"/>
    <property type="match status" value="1"/>
</dbReference>
<feature type="domain" description="Peptidase C14 caspase" evidence="2">
    <location>
        <begin position="901"/>
        <end position="1104"/>
    </location>
</feature>
<name>A0A917HZA9_9FLAO</name>
<dbReference type="AlphaFoldDB" id="A0A917HZA9"/>
<dbReference type="GO" id="GO:0005737">
    <property type="term" value="C:cytoplasm"/>
    <property type="evidence" value="ECO:0007669"/>
    <property type="project" value="TreeGrafter"/>
</dbReference>
<evidence type="ECO:0000256" key="1">
    <source>
        <dbReference type="SAM" id="SignalP"/>
    </source>
</evidence>
<dbReference type="RefSeq" id="WP_188598893.1">
    <property type="nucleotide sequence ID" value="NZ_BMJW01000002.1"/>
</dbReference>
<comment type="caution">
    <text evidence="3">The sequence shown here is derived from an EMBL/GenBank/DDBJ whole genome shotgun (WGS) entry which is preliminary data.</text>
</comment>
<dbReference type="Pfam" id="PF00656">
    <property type="entry name" value="Peptidase_C14"/>
    <property type="match status" value="1"/>
</dbReference>
<dbReference type="InterPro" id="IPR029030">
    <property type="entry name" value="Caspase-like_dom_sf"/>
</dbReference>
<dbReference type="EMBL" id="BMJW01000002">
    <property type="protein sequence ID" value="GGG99273.1"/>
    <property type="molecule type" value="Genomic_DNA"/>
</dbReference>
<dbReference type="PANTHER" id="PTHR48104:SF30">
    <property type="entry name" value="METACASPASE-1"/>
    <property type="match status" value="1"/>
</dbReference>
<dbReference type="GO" id="GO:0006508">
    <property type="term" value="P:proteolysis"/>
    <property type="evidence" value="ECO:0007669"/>
    <property type="project" value="InterPro"/>
</dbReference>
<dbReference type="InterPro" id="IPR011600">
    <property type="entry name" value="Pept_C14_caspase"/>
</dbReference>
<sequence>MKLQKHLLLFSFLTISLLSFSQEKSLYYEDYSSGSTWPTGNSDRRELIVENGKYYFEHKKDDDFWNVTTRDIDFNTSKDFEIETSIQKIKGTKSYAFGLLFGNKDIDNTFHFMIGIDGQYRVSEKNKGAYNQIQAWTKAESINTNYNDYNKLKVKKTGNTLYFYINEALVTSTDFRPFFGNKIGVMVYNQQKIAIDYLSVKEQSGTTVTNSGGNIIIKDDFNSNPNSWPESNTENMETVVASGKYYFEHKRATAGWNSTHKLTIDTSKDFKIETKIQKVSGVDNYGYGLLFGRKDNDNQYIFAITSNGFYGIDNFDNGTNTTIKKWTATPHINKGDNAYNTLKVVKEEGFIKFYVNDRYLSLISYKDLRGTDIGYVVYNKQKIAVEDLEVSYLNQTKPFVSNDDLVVTTGDVLLEELFNNNANNWSIGNTNDRDISITNSLYNFEHKHEEGGWAVNIPKTIDTTRDFEISTTIKKVGGVDNYSYGLQWAKEEGSSFRFYISGNGYYKISRMVDNKEEVIKKFTTSSYINKGNGATNKLTIKKIGGTNKFYINDNYITETDFESFYGNRIGYVVYNKQKIAVDNLTIKYLKKSNTTIVTDNTLQVPLSESFSSNSNAWSLKDTEDTKTRITGGKLYVKNNNEKSGAFISKKIAIDTSKDFIIETSITRQGSSNSSIAFVFGRKNNTNEYDLFLSKDSYLFRRLENDTSNKIIPWTTTSALKTTAYASNIIKIVKSGSLLRFYINGTYINEAPFTPFFGDYLGYSVYEKQEISVDFLNISYPSNNDFNAPPEVVITEPIVERGFKIVKTKKILVKGKATDKDGIYEIKINGIDATIKETGEFSAEVPLKIGDNDLVVKATDLKQASSTKTFSIKRKSPDVVNDDVVVVNNNDNTLDVGFGKYYALLIGVSNYGDGAITDLGGLPSKDAQDLANILINKYNFNKENVVVLNNSPKENEIIKEFSKLKKKVTNKDNLLVFYAGHGIYDEKSQVGHWLPSDADMEYELNLISNSQVVDYLKGIQSKHTLLISDACFSGSIFKTREFKAAPKSVQKKYELTSRKAITSGTLKTVPNKSVFLKYLLKRLEDNSNNYLSARQLFNNIEEPVMNNSPNTPQYGTIYGIGDEGGDFIFIKKQ</sequence>
<protein>
    <recommendedName>
        <fullName evidence="2">Peptidase C14 caspase domain-containing protein</fullName>
    </recommendedName>
</protein>
<reference evidence="3" key="1">
    <citation type="journal article" date="2014" name="Int. J. Syst. Evol. Microbiol.">
        <title>Complete genome sequence of Corynebacterium casei LMG S-19264T (=DSM 44701T), isolated from a smear-ripened cheese.</title>
        <authorList>
            <consortium name="US DOE Joint Genome Institute (JGI-PGF)"/>
            <person name="Walter F."/>
            <person name="Albersmeier A."/>
            <person name="Kalinowski J."/>
            <person name="Ruckert C."/>
        </authorList>
    </citation>
    <scope>NUCLEOTIDE SEQUENCE</scope>
    <source>
        <strain evidence="3">CGMCC 1.15763</strain>
    </source>
</reference>
<accession>A0A917HZA9</accession>
<keyword evidence="4" id="KW-1185">Reference proteome</keyword>
<dbReference type="GO" id="GO:0004197">
    <property type="term" value="F:cysteine-type endopeptidase activity"/>
    <property type="evidence" value="ECO:0007669"/>
    <property type="project" value="InterPro"/>
</dbReference>
<evidence type="ECO:0000259" key="2">
    <source>
        <dbReference type="Pfam" id="PF00656"/>
    </source>
</evidence>
<feature type="chain" id="PRO_5038054938" description="Peptidase C14 caspase domain-containing protein" evidence="1">
    <location>
        <begin position="22"/>
        <end position="1132"/>
    </location>
</feature>
<dbReference type="Gene3D" id="3.40.50.1460">
    <property type="match status" value="1"/>
</dbReference>
<dbReference type="PANTHER" id="PTHR48104">
    <property type="entry name" value="METACASPASE-4"/>
    <property type="match status" value="1"/>
</dbReference>
<evidence type="ECO:0000313" key="4">
    <source>
        <dbReference type="Proteomes" id="UP000633278"/>
    </source>
</evidence>
<dbReference type="Gene3D" id="2.60.40.10">
    <property type="entry name" value="Immunoglobulins"/>
    <property type="match status" value="1"/>
</dbReference>
<feature type="signal peptide" evidence="1">
    <location>
        <begin position="1"/>
        <end position="21"/>
    </location>
</feature>
<evidence type="ECO:0000313" key="3">
    <source>
        <dbReference type="EMBL" id="GGG99273.1"/>
    </source>
</evidence>
<keyword evidence="1" id="KW-0732">Signal</keyword>